<dbReference type="PANTHER" id="PTHR46233">
    <property type="entry name" value="HYDROXYACYLGLUTATHIONE HYDROLASE GLOC"/>
    <property type="match status" value="1"/>
</dbReference>
<dbReference type="SUPFAM" id="SSF56281">
    <property type="entry name" value="Metallo-hydrolase/oxidoreductase"/>
    <property type="match status" value="1"/>
</dbReference>
<dbReference type="STRING" id="1293036.GCA_001315825_01217"/>
<organism evidence="6 7">
    <name type="scientific">Metallosphaera hakonensis JCM 8857 = DSM 7519</name>
    <dbReference type="NCBI Taxonomy" id="1293036"/>
    <lineage>
        <taxon>Archaea</taxon>
        <taxon>Thermoproteota</taxon>
        <taxon>Thermoprotei</taxon>
        <taxon>Sulfolobales</taxon>
        <taxon>Sulfolobaceae</taxon>
        <taxon>Metallosphaera</taxon>
    </lineage>
</organism>
<dbReference type="Gene3D" id="3.60.15.10">
    <property type="entry name" value="Ribonuclease Z/Hydroxyacylglutathione hydrolase-like"/>
    <property type="match status" value="1"/>
</dbReference>
<evidence type="ECO:0000256" key="2">
    <source>
        <dbReference type="ARBA" id="ARBA00022723"/>
    </source>
</evidence>
<evidence type="ECO:0000256" key="3">
    <source>
        <dbReference type="ARBA" id="ARBA00022801"/>
    </source>
</evidence>
<dbReference type="CDD" id="cd06262">
    <property type="entry name" value="metallo-hydrolase-like_MBL-fold"/>
    <property type="match status" value="1"/>
</dbReference>
<dbReference type="EMBL" id="CP029287">
    <property type="protein sequence ID" value="AWR99029.1"/>
    <property type="molecule type" value="Genomic_DNA"/>
</dbReference>
<gene>
    <name evidence="6" type="ORF">DFR87_04225</name>
</gene>
<keyword evidence="4" id="KW-0862">Zinc</keyword>
<dbReference type="OrthoDB" id="197151at2157"/>
<dbReference type="RefSeq" id="WP_110368968.1">
    <property type="nucleotide sequence ID" value="NZ_CP029287.2"/>
</dbReference>
<dbReference type="InterPro" id="IPR001279">
    <property type="entry name" value="Metallo-B-lactamas"/>
</dbReference>
<dbReference type="GO" id="GO:0046872">
    <property type="term" value="F:metal ion binding"/>
    <property type="evidence" value="ECO:0007669"/>
    <property type="project" value="UniProtKB-KW"/>
</dbReference>
<dbReference type="InterPro" id="IPR036866">
    <property type="entry name" value="RibonucZ/Hydroxyglut_hydro"/>
</dbReference>
<dbReference type="GeneID" id="36834521"/>
<dbReference type="Pfam" id="PF00753">
    <property type="entry name" value="Lactamase_B"/>
    <property type="match status" value="1"/>
</dbReference>
<dbReference type="InterPro" id="IPR051453">
    <property type="entry name" value="MBL_Glyoxalase_II"/>
</dbReference>
<protein>
    <submittedName>
        <fullName evidence="6">MBL fold metallo-hydrolase</fullName>
    </submittedName>
</protein>
<evidence type="ECO:0000256" key="1">
    <source>
        <dbReference type="ARBA" id="ARBA00001947"/>
    </source>
</evidence>
<dbReference type="KEGG" id="mhk:DFR87_04225"/>
<keyword evidence="3 6" id="KW-0378">Hydrolase</keyword>
<dbReference type="PANTHER" id="PTHR46233:SF3">
    <property type="entry name" value="HYDROXYACYLGLUTATHIONE HYDROLASE GLOC"/>
    <property type="match status" value="1"/>
</dbReference>
<evidence type="ECO:0000313" key="6">
    <source>
        <dbReference type="EMBL" id="AWR99029.1"/>
    </source>
</evidence>
<sequence length="201" mass="22421">MNLKVFVIGPLNTNCYVLWDKGEAVVIDPGGDPRSVIEFLREGNLKLKYIISTHGHFDHVLGVKALKAVGGKFLLNHDDVDLMPLYFDWRELPPNPDDELRDGDQLGFGDKYVIVIHTPGHTLGSTSLMLDKALFTGDTLFKGSVGRYDLGGDKEKLVNTLDLIKNMKVDEIYPGHGENTKLEDEIKSNPFLNGVLTPDDW</sequence>
<dbReference type="GO" id="GO:0016787">
    <property type="term" value="F:hydrolase activity"/>
    <property type="evidence" value="ECO:0007669"/>
    <property type="project" value="UniProtKB-KW"/>
</dbReference>
<evidence type="ECO:0000256" key="4">
    <source>
        <dbReference type="ARBA" id="ARBA00022833"/>
    </source>
</evidence>
<keyword evidence="2" id="KW-0479">Metal-binding</keyword>
<proteinExistence type="predicted"/>
<dbReference type="AlphaFoldDB" id="A0A2U9ISK8"/>
<reference evidence="6" key="1">
    <citation type="submission" date="2018-05" db="EMBL/GenBank/DDBJ databases">
        <title>Complete Genome Sequences of Extremely Thermoacidophilic, Metal-Mobilizing Type-Strain Members of the Archaeal Family Sulfolobaceae: Acidianus brierleyi DSM-1651T, Acidianus sulfidivorans DSM-18786T, Metallosphaera hakonensis DSM-7519T, and Metallosphaera prunae DSM-10039T.</title>
        <authorList>
            <person name="Counts J.A."/>
            <person name="Kelly R.M."/>
        </authorList>
    </citation>
    <scope>NUCLEOTIDE SEQUENCE [LARGE SCALE GENOMIC DNA]</scope>
    <source>
        <strain evidence="6">HO1-1</strain>
    </source>
</reference>
<accession>A0A2U9ISK8</accession>
<evidence type="ECO:0000259" key="5">
    <source>
        <dbReference type="SMART" id="SM00849"/>
    </source>
</evidence>
<dbReference type="Proteomes" id="UP000247586">
    <property type="component" value="Chromosome"/>
</dbReference>
<feature type="domain" description="Metallo-beta-lactamase" evidence="5">
    <location>
        <begin position="12"/>
        <end position="176"/>
    </location>
</feature>
<evidence type="ECO:0000313" key="7">
    <source>
        <dbReference type="Proteomes" id="UP000247586"/>
    </source>
</evidence>
<dbReference type="SMART" id="SM00849">
    <property type="entry name" value="Lactamase_B"/>
    <property type="match status" value="1"/>
</dbReference>
<keyword evidence="7" id="KW-1185">Reference proteome</keyword>
<comment type="cofactor">
    <cofactor evidence="1">
        <name>Zn(2+)</name>
        <dbReference type="ChEBI" id="CHEBI:29105"/>
    </cofactor>
</comment>
<name>A0A2U9ISK8_9CREN</name>